<evidence type="ECO:0000313" key="2">
    <source>
        <dbReference type="EMBL" id="KAJ4834461.1"/>
    </source>
</evidence>
<dbReference type="PROSITE" id="PS50807">
    <property type="entry name" value="GCM"/>
    <property type="match status" value="1"/>
</dbReference>
<name>A0A9Q0FN36_9ROSI</name>
<sequence>MLILIDIIDMDMEEDDQWEEDMVIWWWWNNQNHRNREMEMEMFGALYHMKIGRYANKRALYDRISTTLKTRKEAIDK</sequence>
<feature type="non-terminal residue" evidence="2">
    <location>
        <position position="1"/>
    </location>
</feature>
<dbReference type="Proteomes" id="UP001141552">
    <property type="component" value="Unassembled WGS sequence"/>
</dbReference>
<keyword evidence="3" id="KW-1185">Reference proteome</keyword>
<protein>
    <recommendedName>
        <fullName evidence="1">GCM domain-containing protein</fullName>
    </recommendedName>
</protein>
<proteinExistence type="predicted"/>
<evidence type="ECO:0000313" key="3">
    <source>
        <dbReference type="Proteomes" id="UP001141552"/>
    </source>
</evidence>
<reference evidence="2" key="2">
    <citation type="journal article" date="2023" name="Plants (Basel)">
        <title>Annotation of the Turnera subulata (Passifloraceae) Draft Genome Reveals the S-Locus Evolved after the Divergence of Turneroideae from Passifloroideae in a Stepwise Manner.</title>
        <authorList>
            <person name="Henning P.M."/>
            <person name="Roalson E.H."/>
            <person name="Mir W."/>
            <person name="McCubbin A.G."/>
            <person name="Shore J.S."/>
        </authorList>
    </citation>
    <scope>NUCLEOTIDE SEQUENCE</scope>
    <source>
        <strain evidence="2">F60SS</strain>
    </source>
</reference>
<evidence type="ECO:0000259" key="1">
    <source>
        <dbReference type="PROSITE" id="PS50807"/>
    </source>
</evidence>
<dbReference type="AlphaFoldDB" id="A0A9Q0FN36"/>
<dbReference type="GO" id="GO:0006355">
    <property type="term" value="P:regulation of DNA-templated transcription"/>
    <property type="evidence" value="ECO:0007669"/>
    <property type="project" value="InterPro"/>
</dbReference>
<accession>A0A9Q0FN36</accession>
<organism evidence="2 3">
    <name type="scientific">Turnera subulata</name>
    <dbReference type="NCBI Taxonomy" id="218843"/>
    <lineage>
        <taxon>Eukaryota</taxon>
        <taxon>Viridiplantae</taxon>
        <taxon>Streptophyta</taxon>
        <taxon>Embryophyta</taxon>
        <taxon>Tracheophyta</taxon>
        <taxon>Spermatophyta</taxon>
        <taxon>Magnoliopsida</taxon>
        <taxon>eudicotyledons</taxon>
        <taxon>Gunneridae</taxon>
        <taxon>Pentapetalae</taxon>
        <taxon>rosids</taxon>
        <taxon>fabids</taxon>
        <taxon>Malpighiales</taxon>
        <taxon>Passifloraceae</taxon>
        <taxon>Turnera</taxon>
    </lineage>
</organism>
<reference evidence="2" key="1">
    <citation type="submission" date="2022-02" db="EMBL/GenBank/DDBJ databases">
        <authorList>
            <person name="Henning P.M."/>
            <person name="McCubbin A.G."/>
            <person name="Shore J.S."/>
        </authorList>
    </citation>
    <scope>NUCLEOTIDE SEQUENCE</scope>
    <source>
        <strain evidence="2">F60SS</strain>
        <tissue evidence="2">Leaves</tissue>
    </source>
</reference>
<feature type="domain" description="GCM" evidence="1">
    <location>
        <begin position="1"/>
        <end position="77"/>
    </location>
</feature>
<comment type="caution">
    <text evidence="2">The sequence shown here is derived from an EMBL/GenBank/DDBJ whole genome shotgun (WGS) entry which is preliminary data.</text>
</comment>
<dbReference type="InterPro" id="IPR003902">
    <property type="entry name" value="Tscrpt_reg_GCM"/>
</dbReference>
<gene>
    <name evidence="2" type="ORF">Tsubulata_007917</name>
</gene>
<dbReference type="GO" id="GO:0003677">
    <property type="term" value="F:DNA binding"/>
    <property type="evidence" value="ECO:0007669"/>
    <property type="project" value="InterPro"/>
</dbReference>
<dbReference type="EMBL" id="JAKUCV010004695">
    <property type="protein sequence ID" value="KAJ4834461.1"/>
    <property type="molecule type" value="Genomic_DNA"/>
</dbReference>